<gene>
    <name evidence="1" type="ORF">CIPAW_15G157200</name>
</gene>
<evidence type="ECO:0000313" key="2">
    <source>
        <dbReference type="Proteomes" id="UP000811609"/>
    </source>
</evidence>
<dbReference type="AlphaFoldDB" id="A0A8T1NFU6"/>
<sequence>MPNFFCKFDGCTGADGCLLWLMKTTIPMQTVAIVASITITRILGIEPSLQLPISFPHSSKFPAIDGTNHHCLNVFKHIYLCIYSHVGFRHCFMWVFSSLEA</sequence>
<accession>A0A8T1NFU6</accession>
<keyword evidence="2" id="KW-1185">Reference proteome</keyword>
<name>A0A8T1NFU6_CARIL</name>
<reference evidence="1" key="1">
    <citation type="submission" date="2020-12" db="EMBL/GenBank/DDBJ databases">
        <title>WGS assembly of Carya illinoinensis cv. Pawnee.</title>
        <authorList>
            <person name="Platts A."/>
            <person name="Shu S."/>
            <person name="Wright S."/>
            <person name="Barry K."/>
            <person name="Edger P."/>
            <person name="Pires J.C."/>
            <person name="Schmutz J."/>
        </authorList>
    </citation>
    <scope>NUCLEOTIDE SEQUENCE</scope>
    <source>
        <tissue evidence="1">Leaf</tissue>
    </source>
</reference>
<proteinExistence type="predicted"/>
<evidence type="ECO:0000313" key="1">
    <source>
        <dbReference type="EMBL" id="KAG6627840.1"/>
    </source>
</evidence>
<organism evidence="1 2">
    <name type="scientific">Carya illinoinensis</name>
    <name type="common">Pecan</name>
    <dbReference type="NCBI Taxonomy" id="32201"/>
    <lineage>
        <taxon>Eukaryota</taxon>
        <taxon>Viridiplantae</taxon>
        <taxon>Streptophyta</taxon>
        <taxon>Embryophyta</taxon>
        <taxon>Tracheophyta</taxon>
        <taxon>Spermatophyta</taxon>
        <taxon>Magnoliopsida</taxon>
        <taxon>eudicotyledons</taxon>
        <taxon>Gunneridae</taxon>
        <taxon>Pentapetalae</taxon>
        <taxon>rosids</taxon>
        <taxon>fabids</taxon>
        <taxon>Fagales</taxon>
        <taxon>Juglandaceae</taxon>
        <taxon>Carya</taxon>
    </lineage>
</organism>
<dbReference type="Proteomes" id="UP000811609">
    <property type="component" value="Chromosome 15"/>
</dbReference>
<protein>
    <submittedName>
        <fullName evidence="1">Uncharacterized protein</fullName>
    </submittedName>
</protein>
<dbReference type="EMBL" id="CM031823">
    <property type="protein sequence ID" value="KAG6627840.1"/>
    <property type="molecule type" value="Genomic_DNA"/>
</dbReference>
<comment type="caution">
    <text evidence="1">The sequence shown here is derived from an EMBL/GenBank/DDBJ whole genome shotgun (WGS) entry which is preliminary data.</text>
</comment>